<dbReference type="EMBL" id="CT573213">
    <property type="protein sequence ID" value="CAJ63629.1"/>
    <property type="molecule type" value="Genomic_DNA"/>
</dbReference>
<dbReference type="Gene3D" id="3.30.2310.20">
    <property type="entry name" value="RelE-like"/>
    <property type="match status" value="1"/>
</dbReference>
<dbReference type="STRING" id="326424.FRAAL4988"/>
<sequence length="108" mass="12158">MEAGMLLIYDNEGLRRLAVDAAFRPIEWEPDLVRSYRQKLQSLFAARDREDLRQVASLDLRAENGRDGTRCSIRLVNGSRLLLTFDDSKTDQVTVVAIVGSSMREAAS</sequence>
<dbReference type="InterPro" id="IPR035093">
    <property type="entry name" value="RelE/ParE_toxin_dom_sf"/>
</dbReference>
<evidence type="ECO:0000313" key="1">
    <source>
        <dbReference type="EMBL" id="CAJ63629.1"/>
    </source>
</evidence>
<name>Q0RFW1_FRAAA</name>
<gene>
    <name evidence="1" type="ordered locus">FRAAL4988</name>
</gene>
<keyword evidence="2" id="KW-1185">Reference proteome</keyword>
<proteinExistence type="predicted"/>
<accession>Q0RFW1</accession>
<dbReference type="HOGENOM" id="CLU_2260600_0_0_11"/>
<dbReference type="Proteomes" id="UP000000657">
    <property type="component" value="Chromosome"/>
</dbReference>
<dbReference type="KEGG" id="fal:FRAAL4988"/>
<reference evidence="1 2" key="1">
    <citation type="journal article" date="2007" name="Genome Res.">
        <title>Genome characteristics of facultatively symbiotic Frankia sp. strains reflect host range and host plant biogeography.</title>
        <authorList>
            <person name="Normand P."/>
            <person name="Lapierre P."/>
            <person name="Tisa L.S."/>
            <person name="Gogarten J.P."/>
            <person name="Alloisio N."/>
            <person name="Bagnarol E."/>
            <person name="Bassi C.A."/>
            <person name="Berry A.M."/>
            <person name="Bickhart D.M."/>
            <person name="Choisne N."/>
            <person name="Couloux A."/>
            <person name="Cournoyer B."/>
            <person name="Cruveiller S."/>
            <person name="Daubin V."/>
            <person name="Demange N."/>
            <person name="Francino M.P."/>
            <person name="Goltsman E."/>
            <person name="Huang Y."/>
            <person name="Kopp O.R."/>
            <person name="Labarre L."/>
            <person name="Lapidus A."/>
            <person name="Lavire C."/>
            <person name="Marechal J."/>
            <person name="Martinez M."/>
            <person name="Mastronunzio J.E."/>
            <person name="Mullin B.C."/>
            <person name="Niemann J."/>
            <person name="Pujic P."/>
            <person name="Rawnsley T."/>
            <person name="Rouy Z."/>
            <person name="Schenowitz C."/>
            <person name="Sellstedt A."/>
            <person name="Tavares F."/>
            <person name="Tomkins J.P."/>
            <person name="Vallenet D."/>
            <person name="Valverde C."/>
            <person name="Wall L.G."/>
            <person name="Wang Y."/>
            <person name="Medigue C."/>
            <person name="Benson D.R."/>
        </authorList>
    </citation>
    <scope>NUCLEOTIDE SEQUENCE [LARGE SCALE GENOMIC DNA]</scope>
    <source>
        <strain evidence="2">DSM 45986 / CECT 9034 / ACN14a</strain>
    </source>
</reference>
<dbReference type="AlphaFoldDB" id="Q0RFW1"/>
<protein>
    <recommendedName>
        <fullName evidence="3">Plasmid maintenance system killer protein</fullName>
    </recommendedName>
</protein>
<evidence type="ECO:0008006" key="3">
    <source>
        <dbReference type="Google" id="ProtNLM"/>
    </source>
</evidence>
<organism evidence="1 2">
    <name type="scientific">Frankia alni (strain DSM 45986 / CECT 9034 / ACN14a)</name>
    <dbReference type="NCBI Taxonomy" id="326424"/>
    <lineage>
        <taxon>Bacteria</taxon>
        <taxon>Bacillati</taxon>
        <taxon>Actinomycetota</taxon>
        <taxon>Actinomycetes</taxon>
        <taxon>Frankiales</taxon>
        <taxon>Frankiaceae</taxon>
        <taxon>Frankia</taxon>
    </lineage>
</organism>
<evidence type="ECO:0000313" key="2">
    <source>
        <dbReference type="Proteomes" id="UP000000657"/>
    </source>
</evidence>